<comment type="subcellular location">
    <subcellularLocation>
        <location evidence="2">Cytoplasm</location>
    </subcellularLocation>
    <subcellularLocation>
        <location evidence="1 11">Nucleus</location>
    </subcellularLocation>
</comment>
<dbReference type="SUPFAM" id="SSF50182">
    <property type="entry name" value="Sm-like ribonucleoproteins"/>
    <property type="match status" value="1"/>
</dbReference>
<dbReference type="HOGENOM" id="CLU_125186_1_0_1"/>
<dbReference type="Proteomes" id="UP000029445">
    <property type="component" value="Chromosome 8"/>
</dbReference>
<protein>
    <recommendedName>
        <fullName evidence="11">Small nuclear ribonucleoprotein E</fullName>
        <shortName evidence="11">snRNP-E</shortName>
    </recommendedName>
    <alternativeName>
        <fullName evidence="11">Sm protein E</fullName>
    </alternativeName>
</protein>
<evidence type="ECO:0000256" key="7">
    <source>
        <dbReference type="ARBA" id="ARBA00022884"/>
    </source>
</evidence>
<dbReference type="GO" id="GO:0003723">
    <property type="term" value="F:RNA binding"/>
    <property type="evidence" value="ECO:0007669"/>
    <property type="project" value="UniProtKB-KW"/>
</dbReference>
<feature type="domain" description="Sm" evidence="12">
    <location>
        <begin position="11"/>
        <end position="92"/>
    </location>
</feature>
<dbReference type="SMART" id="SM00651">
    <property type="entry name" value="Sm"/>
    <property type="match status" value="1"/>
</dbReference>
<evidence type="ECO:0000256" key="1">
    <source>
        <dbReference type="ARBA" id="ARBA00004123"/>
    </source>
</evidence>
<dbReference type="GO" id="GO:0046540">
    <property type="term" value="C:U4/U6 x U5 tri-snRNP complex"/>
    <property type="evidence" value="ECO:0007669"/>
    <property type="project" value="UniProtKB-UniRule"/>
</dbReference>
<dbReference type="Gene3D" id="2.30.30.100">
    <property type="match status" value="1"/>
</dbReference>
<comment type="similarity">
    <text evidence="3 11">Belongs to the snRNP Sm proteins family.</text>
</comment>
<name>A0A095C8U9_CRYD2</name>
<dbReference type="VEuPathDB" id="FungiDB:CNBG_2888"/>
<keyword evidence="7 11" id="KW-0694">RNA-binding</keyword>
<keyword evidence="5 11" id="KW-0507">mRNA processing</keyword>
<dbReference type="CDD" id="cd01718">
    <property type="entry name" value="Sm_E"/>
    <property type="match status" value="1"/>
</dbReference>
<dbReference type="STRING" id="294750.A0A095C8U9"/>
<dbReference type="GO" id="GO:0005681">
    <property type="term" value="C:spliceosomal complex"/>
    <property type="evidence" value="ECO:0007669"/>
    <property type="project" value="UniProtKB-KW"/>
</dbReference>
<evidence type="ECO:0000256" key="8">
    <source>
        <dbReference type="ARBA" id="ARBA00023187"/>
    </source>
</evidence>
<evidence type="ECO:0000256" key="10">
    <source>
        <dbReference type="ARBA" id="ARBA00023274"/>
    </source>
</evidence>
<gene>
    <name evidence="13" type="ORF">CNBG_2888</name>
</gene>
<evidence type="ECO:0000256" key="5">
    <source>
        <dbReference type="ARBA" id="ARBA00022664"/>
    </source>
</evidence>
<comment type="function">
    <text evidence="11">Involved in pre-mRNA splicing. Binds and is required for the stability of snRNA U1, U2, U4 and U5 which contain a highly conserved structural motif called the Sm binding site. Involved in cap modification.</text>
</comment>
<evidence type="ECO:0000256" key="3">
    <source>
        <dbReference type="ARBA" id="ARBA00006850"/>
    </source>
</evidence>
<dbReference type="InterPro" id="IPR027078">
    <property type="entry name" value="snRNP-E"/>
</dbReference>
<dbReference type="OMA" id="VPPINCI"/>
<keyword evidence="6 11" id="KW-0747">Spliceosome</keyword>
<reference evidence="13 14" key="1">
    <citation type="journal article" date="2011" name="MBio">
        <title>Genome variation in Cryptococcus gattii, an emerging pathogen of immunocompetent hosts.</title>
        <authorList>
            <person name="D'Souza C.A."/>
            <person name="Kronstad J.W."/>
            <person name="Taylor G."/>
            <person name="Warren R."/>
            <person name="Yuen M."/>
            <person name="Hu G."/>
            <person name="Jung W.H."/>
            <person name="Sham A."/>
            <person name="Kidd S.E."/>
            <person name="Tangen K."/>
            <person name="Lee N."/>
            <person name="Zeilmaker T."/>
            <person name="Sawkins J."/>
            <person name="McVicker G."/>
            <person name="Shah S."/>
            <person name="Gnerre S."/>
            <person name="Griggs A."/>
            <person name="Zeng Q."/>
            <person name="Bartlett K."/>
            <person name="Li W."/>
            <person name="Wang X."/>
            <person name="Heitman J."/>
            <person name="Stajich J.E."/>
            <person name="Fraser J.A."/>
            <person name="Meyer W."/>
            <person name="Carter D."/>
            <person name="Schein J."/>
            <person name="Krzywinski M."/>
            <person name="Kwon-Chung K.J."/>
            <person name="Varma A."/>
            <person name="Wang J."/>
            <person name="Brunham R."/>
            <person name="Fyfe M."/>
            <person name="Ouellette B.F."/>
            <person name="Siddiqui A."/>
            <person name="Marra M."/>
            <person name="Jones S."/>
            <person name="Holt R."/>
            <person name="Birren B.W."/>
            <person name="Galagan J.E."/>
            <person name="Cuomo C.A."/>
        </authorList>
    </citation>
    <scope>NUCLEOTIDE SEQUENCE [LARGE SCALE GENOMIC DNA]</scope>
    <source>
        <strain evidence="13 14">R265</strain>
    </source>
</reference>
<organism evidence="13 14">
    <name type="scientific">Cryptococcus deuterogattii (strain R265)</name>
    <name type="common">Cryptococcus gattii VGII (strain R265)</name>
    <dbReference type="NCBI Taxonomy" id="294750"/>
    <lineage>
        <taxon>Eukaryota</taxon>
        <taxon>Fungi</taxon>
        <taxon>Dikarya</taxon>
        <taxon>Basidiomycota</taxon>
        <taxon>Agaricomycotina</taxon>
        <taxon>Tremellomycetes</taxon>
        <taxon>Tremellales</taxon>
        <taxon>Cryptococcaceae</taxon>
        <taxon>Cryptococcus</taxon>
        <taxon>Cryptococcus gattii species complex</taxon>
    </lineage>
</organism>
<keyword evidence="4" id="KW-0963">Cytoplasm</keyword>
<evidence type="ECO:0000313" key="13">
    <source>
        <dbReference type="EMBL" id="KGB77050.1"/>
    </source>
</evidence>
<proteinExistence type="inferred from homology"/>
<evidence type="ECO:0000256" key="6">
    <source>
        <dbReference type="ARBA" id="ARBA00022728"/>
    </source>
</evidence>
<dbReference type="GO" id="GO:0005687">
    <property type="term" value="C:U4 snRNP"/>
    <property type="evidence" value="ECO:0007669"/>
    <property type="project" value="UniProtKB-UniRule"/>
</dbReference>
<dbReference type="FunFam" id="2.30.30.100:FF:000056">
    <property type="entry name" value="Small nuclear ribonucleoprotein E"/>
    <property type="match status" value="1"/>
</dbReference>
<evidence type="ECO:0000256" key="2">
    <source>
        <dbReference type="ARBA" id="ARBA00004496"/>
    </source>
</evidence>
<keyword evidence="8 11" id="KW-0508">mRNA splicing</keyword>
<dbReference type="PANTHER" id="PTHR11193">
    <property type="entry name" value="SMALL NUCLEAR RIBONUCLEOPROTEIN E"/>
    <property type="match status" value="1"/>
</dbReference>
<keyword evidence="9 11" id="KW-0539">Nucleus</keyword>
<evidence type="ECO:0000259" key="12">
    <source>
        <dbReference type="PROSITE" id="PS52002"/>
    </source>
</evidence>
<keyword evidence="14" id="KW-1185">Reference proteome</keyword>
<dbReference type="Pfam" id="PF01423">
    <property type="entry name" value="LSM"/>
    <property type="match status" value="1"/>
</dbReference>
<evidence type="ECO:0000256" key="11">
    <source>
        <dbReference type="RuleBase" id="RU365053"/>
    </source>
</evidence>
<dbReference type="GO" id="GO:0005737">
    <property type="term" value="C:cytoplasm"/>
    <property type="evidence" value="ECO:0007669"/>
    <property type="project" value="UniProtKB-SubCell"/>
</dbReference>
<reference evidence="13 14" key="2">
    <citation type="journal article" date="2018" name="Proc. Natl. Acad. Sci.">
        <title>RNAi is a critical determinant of centromere evolution in closely related fungi.</title>
        <authorList>
            <person name="Yadav V."/>
            <person name="Sun S."/>
            <person name="Billmyre R.B."/>
            <person name="Thimmappa B.C."/>
            <person name="Shea T."/>
            <person name="Lintner R."/>
            <person name="Bakkeren G."/>
            <person name="Cuomo C.A."/>
            <person name="Heitman J."/>
            <person name="Sanyal K."/>
        </authorList>
    </citation>
    <scope>NUCLEOTIDE SEQUENCE [LARGE SCALE GENOMIC DNA]</scope>
    <source>
        <strain evidence="13 14">R265</strain>
    </source>
</reference>
<evidence type="ECO:0000313" key="14">
    <source>
        <dbReference type="Proteomes" id="UP000029445"/>
    </source>
</evidence>
<accession>A0A095C8U9</accession>
<dbReference type="InterPro" id="IPR010920">
    <property type="entry name" value="LSM_dom_sf"/>
</dbReference>
<dbReference type="EMBL" id="CP025766">
    <property type="protein sequence ID" value="KGB77050.1"/>
    <property type="molecule type" value="Genomic_DNA"/>
</dbReference>
<dbReference type="PROSITE" id="PS52002">
    <property type="entry name" value="SM"/>
    <property type="match status" value="1"/>
</dbReference>
<dbReference type="GO" id="GO:0005685">
    <property type="term" value="C:U1 snRNP"/>
    <property type="evidence" value="ECO:0007669"/>
    <property type="project" value="UniProtKB-UniRule"/>
</dbReference>
<dbReference type="InterPro" id="IPR001163">
    <property type="entry name" value="Sm_dom_euk/arc"/>
</dbReference>
<dbReference type="RefSeq" id="XP_062882892.1">
    <property type="nucleotide sequence ID" value="XM_063026937.1"/>
</dbReference>
<dbReference type="GeneID" id="88179211"/>
<dbReference type="KEGG" id="cdeu:CNBG_2888"/>
<evidence type="ECO:0000256" key="4">
    <source>
        <dbReference type="ARBA" id="ARBA00022490"/>
    </source>
</evidence>
<keyword evidence="10 11" id="KW-0687">Ribonucleoprotein</keyword>
<dbReference type="GO" id="GO:0000387">
    <property type="term" value="P:spliceosomal snRNP assembly"/>
    <property type="evidence" value="ECO:0007669"/>
    <property type="project" value="UniProtKB-UniRule"/>
</dbReference>
<dbReference type="GO" id="GO:0005682">
    <property type="term" value="C:U5 snRNP"/>
    <property type="evidence" value="ECO:0007669"/>
    <property type="project" value="UniProtKB-UniRule"/>
</dbReference>
<dbReference type="InterPro" id="IPR047575">
    <property type="entry name" value="Sm"/>
</dbReference>
<dbReference type="OrthoDB" id="429711at2759"/>
<evidence type="ECO:0000256" key="9">
    <source>
        <dbReference type="ARBA" id="ARBA00023242"/>
    </source>
</evidence>
<dbReference type="AlphaFoldDB" id="A0A095C8U9"/>
<sequence>MSGRKVMVQPINIIFSHLQKHNRVAIWLYDNNEFRIEAYIIGFDEFMNVVLDDAEEVYDCGAKPGKEVPPRRELGRILLKGDNITLIQPVTA</sequence>
<dbReference type="GO" id="GO:0005686">
    <property type="term" value="C:U2 snRNP"/>
    <property type="evidence" value="ECO:0007669"/>
    <property type="project" value="UniProtKB-UniRule"/>
</dbReference>